<dbReference type="Gene3D" id="3.90.1300.10">
    <property type="entry name" value="Amidase signature (AS) domain"/>
    <property type="match status" value="2"/>
</dbReference>
<evidence type="ECO:0000313" key="4">
    <source>
        <dbReference type="EMBL" id="KAF4959700.1"/>
    </source>
</evidence>
<feature type="domain" description="Amidase" evidence="3">
    <location>
        <begin position="78"/>
        <end position="186"/>
    </location>
</feature>
<dbReference type="Pfam" id="PF01425">
    <property type="entry name" value="Amidase"/>
    <property type="match status" value="2"/>
</dbReference>
<dbReference type="Proteomes" id="UP000604273">
    <property type="component" value="Unassembled WGS sequence"/>
</dbReference>
<dbReference type="SUPFAM" id="SSF75304">
    <property type="entry name" value="Amidase signature (AS) enzymes"/>
    <property type="match status" value="1"/>
</dbReference>
<dbReference type="GO" id="GO:0016787">
    <property type="term" value="F:hydrolase activity"/>
    <property type="evidence" value="ECO:0007669"/>
    <property type="project" value="UniProtKB-KW"/>
</dbReference>
<comment type="caution">
    <text evidence="4">The sequence shown here is derived from an EMBL/GenBank/DDBJ whole genome shotgun (WGS) entry which is preliminary data.</text>
</comment>
<evidence type="ECO:0000256" key="2">
    <source>
        <dbReference type="ARBA" id="ARBA00022801"/>
    </source>
</evidence>
<sequence length="345" mass="38249">MDKLGYSKTLELFRMSRPTSPSTLLSFESSNAIWGETSNPYNKSYTAGGSTGGEGALLALEGRVGIGSDIAGSGGGLRQWCPMARTLNDLTYFTRSIIQMKPWTYGYSCHPLPWGSDIEKEFSEKRNLRVGILRTDGVEDPSPACRRALEMTESALRSVGHEIVEIDPPSPYEALCLASILLCGDGLKGCPILLSLGRYVRGDAIWAGLLQNWHPQSGYELWQHNAKRELYKRKCFEWWDNSWACMKRVAAMATPSRSLLDYTAGVLPMTNVDKTRDQLPGEFSLNSLNGIAQGEYKLYDANAMHGSPVGVQVIGHRLEEKKVLAIMKRIEEAMGDNTFPLLDID</sequence>
<reference evidence="4" key="2">
    <citation type="submission" date="2020-05" db="EMBL/GenBank/DDBJ databases">
        <authorList>
            <person name="Kim H.-S."/>
            <person name="Proctor R.H."/>
            <person name="Brown D.W."/>
        </authorList>
    </citation>
    <scope>NUCLEOTIDE SEQUENCE</scope>
    <source>
        <strain evidence="4">NRRL 45417</strain>
    </source>
</reference>
<proteinExistence type="inferred from homology"/>
<evidence type="ECO:0000256" key="1">
    <source>
        <dbReference type="ARBA" id="ARBA00009199"/>
    </source>
</evidence>
<gene>
    <name evidence="4" type="ORF">FGADI_1474</name>
</gene>
<reference evidence="4" key="1">
    <citation type="journal article" date="2020" name="BMC Genomics">
        <title>Correction to: Identification and distribution of gene clusters required for synthesis of sphingolipid metabolism inhibitors in diverse species of the filamentous fungus Fusarium.</title>
        <authorList>
            <person name="Kim H.S."/>
            <person name="Lohmar J.M."/>
            <person name="Busman M."/>
            <person name="Brown D.W."/>
            <person name="Naumann T.A."/>
            <person name="Divon H.H."/>
            <person name="Lysoe E."/>
            <person name="Uhlig S."/>
            <person name="Proctor R.H."/>
        </authorList>
    </citation>
    <scope>NUCLEOTIDE SEQUENCE</scope>
    <source>
        <strain evidence="4">NRRL 45417</strain>
    </source>
</reference>
<dbReference type="InterPro" id="IPR036928">
    <property type="entry name" value="AS_sf"/>
</dbReference>
<keyword evidence="5" id="KW-1185">Reference proteome</keyword>
<accession>A0A8H4TKP2</accession>
<keyword evidence="2" id="KW-0378">Hydrolase</keyword>
<evidence type="ECO:0000259" key="3">
    <source>
        <dbReference type="Pfam" id="PF01425"/>
    </source>
</evidence>
<dbReference type="OrthoDB" id="6428749at2759"/>
<dbReference type="PANTHER" id="PTHR46072:SF10">
    <property type="entry name" value="ACETAMIDASE"/>
    <property type="match status" value="1"/>
</dbReference>
<feature type="domain" description="Amidase" evidence="3">
    <location>
        <begin position="21"/>
        <end position="73"/>
    </location>
</feature>
<dbReference type="PANTHER" id="PTHR46072">
    <property type="entry name" value="AMIDASE-RELATED-RELATED"/>
    <property type="match status" value="1"/>
</dbReference>
<dbReference type="EMBL" id="JABFAI010000030">
    <property type="protein sequence ID" value="KAF4959700.1"/>
    <property type="molecule type" value="Genomic_DNA"/>
</dbReference>
<protein>
    <recommendedName>
        <fullName evidence="3">Amidase domain-containing protein</fullName>
    </recommendedName>
</protein>
<organism evidence="4 5">
    <name type="scientific">Fusarium gaditjirri</name>
    <dbReference type="NCBI Taxonomy" id="282569"/>
    <lineage>
        <taxon>Eukaryota</taxon>
        <taxon>Fungi</taxon>
        <taxon>Dikarya</taxon>
        <taxon>Ascomycota</taxon>
        <taxon>Pezizomycotina</taxon>
        <taxon>Sordariomycetes</taxon>
        <taxon>Hypocreomycetidae</taxon>
        <taxon>Hypocreales</taxon>
        <taxon>Nectriaceae</taxon>
        <taxon>Fusarium</taxon>
        <taxon>Fusarium nisikadoi species complex</taxon>
    </lineage>
</organism>
<comment type="similarity">
    <text evidence="1">Belongs to the amidase family.</text>
</comment>
<dbReference type="InterPro" id="IPR023631">
    <property type="entry name" value="Amidase_dom"/>
</dbReference>
<dbReference type="AlphaFoldDB" id="A0A8H4TKP2"/>
<name>A0A8H4TKP2_9HYPO</name>
<evidence type="ECO:0000313" key="5">
    <source>
        <dbReference type="Proteomes" id="UP000604273"/>
    </source>
</evidence>